<accession>A0A168DH47</accession>
<evidence type="ECO:0000313" key="1">
    <source>
        <dbReference type="EMBL" id="KZZ97741.1"/>
    </source>
</evidence>
<keyword evidence="2" id="KW-1185">Reference proteome</keyword>
<organism evidence="1 2">
    <name type="scientific">Ascosphaera apis ARSEF 7405</name>
    <dbReference type="NCBI Taxonomy" id="392613"/>
    <lineage>
        <taxon>Eukaryota</taxon>
        <taxon>Fungi</taxon>
        <taxon>Dikarya</taxon>
        <taxon>Ascomycota</taxon>
        <taxon>Pezizomycotina</taxon>
        <taxon>Eurotiomycetes</taxon>
        <taxon>Eurotiomycetidae</taxon>
        <taxon>Onygenales</taxon>
        <taxon>Ascosphaeraceae</taxon>
        <taxon>Ascosphaera</taxon>
    </lineage>
</organism>
<reference evidence="1 2" key="1">
    <citation type="journal article" date="2016" name="Genome Biol. Evol.">
        <title>Divergent and convergent evolution of fungal pathogenicity.</title>
        <authorList>
            <person name="Shang Y."/>
            <person name="Xiao G."/>
            <person name="Zheng P."/>
            <person name="Cen K."/>
            <person name="Zhan S."/>
            <person name="Wang C."/>
        </authorList>
    </citation>
    <scope>NUCLEOTIDE SEQUENCE [LARGE SCALE GENOMIC DNA]</scope>
    <source>
        <strain evidence="1 2">ARSEF 7405</strain>
    </source>
</reference>
<proteinExistence type="predicted"/>
<protein>
    <submittedName>
        <fullName evidence="1">Uncharacterized protein</fullName>
    </submittedName>
</protein>
<comment type="caution">
    <text evidence="1">The sequence shown here is derived from an EMBL/GenBank/DDBJ whole genome shotgun (WGS) entry which is preliminary data.</text>
</comment>
<dbReference type="EMBL" id="AZGZ01000001">
    <property type="protein sequence ID" value="KZZ97741.1"/>
    <property type="molecule type" value="Genomic_DNA"/>
</dbReference>
<dbReference type="VEuPathDB" id="FungiDB:AAP_00002"/>
<sequence>MPASQTVPCSGQAELFIQVQPTELKPMPVHNYEGPGYKWILNAKDPAKAARDGEGRPDGMICCELM</sequence>
<name>A0A168DH47_9EURO</name>
<dbReference type="Proteomes" id="UP000242877">
    <property type="component" value="Unassembled WGS sequence"/>
</dbReference>
<dbReference type="AlphaFoldDB" id="A0A168DH47"/>
<gene>
    <name evidence="1" type="ORF">AAP_00002</name>
</gene>
<evidence type="ECO:0000313" key="2">
    <source>
        <dbReference type="Proteomes" id="UP000242877"/>
    </source>
</evidence>